<protein>
    <submittedName>
        <fullName evidence="1">Uncharacterized protein</fullName>
    </submittedName>
</protein>
<evidence type="ECO:0000313" key="1">
    <source>
        <dbReference type="EMBL" id="RCK06340.1"/>
    </source>
</evidence>
<name>A0A367UED7_9PROT</name>
<keyword evidence="2" id="KW-1185">Reference proteome</keyword>
<organism evidence="1 2">
    <name type="scientific">Thalassospira xianhensis MCCC 1A02616</name>
    <dbReference type="NCBI Taxonomy" id="1177929"/>
    <lineage>
        <taxon>Bacteria</taxon>
        <taxon>Pseudomonadati</taxon>
        <taxon>Pseudomonadota</taxon>
        <taxon>Alphaproteobacteria</taxon>
        <taxon>Rhodospirillales</taxon>
        <taxon>Thalassospiraceae</taxon>
        <taxon>Thalassospira</taxon>
    </lineage>
</organism>
<accession>A0A367UED7</accession>
<comment type="caution">
    <text evidence="1">The sequence shown here is derived from an EMBL/GenBank/DDBJ whole genome shotgun (WGS) entry which is preliminary data.</text>
</comment>
<dbReference type="AlphaFoldDB" id="A0A367UED7"/>
<reference evidence="1 2" key="1">
    <citation type="submission" date="2014-07" db="EMBL/GenBank/DDBJ databases">
        <title>Draft genome sequence of Thalassospira xianhensis P-4 (MCCC 1A02616).</title>
        <authorList>
            <person name="Lai Q."/>
            <person name="Shao Z."/>
        </authorList>
    </citation>
    <scope>NUCLEOTIDE SEQUENCE [LARGE SCALE GENOMIC DNA]</scope>
    <source>
        <strain evidence="1 2">MCCC 1A02616</strain>
    </source>
</reference>
<sequence>MTCSLNRIKAWLKQTEAVDNELISSHVSMGQGENVETIELLRSDLEKLVATCAALQSENDEYARYMAEDNNRAAFRGWQIINEKVAALVKERREGTPSQA</sequence>
<proteinExistence type="predicted"/>
<gene>
    <name evidence="1" type="ORF">TH5_09065</name>
</gene>
<evidence type="ECO:0000313" key="2">
    <source>
        <dbReference type="Proteomes" id="UP000252419"/>
    </source>
</evidence>
<dbReference type="EMBL" id="JPWA01000008">
    <property type="protein sequence ID" value="RCK06340.1"/>
    <property type="molecule type" value="Genomic_DNA"/>
</dbReference>
<dbReference type="RefSeq" id="WP_114121547.1">
    <property type="nucleotide sequence ID" value="NZ_JPWA01000008.1"/>
</dbReference>
<dbReference type="Proteomes" id="UP000252419">
    <property type="component" value="Unassembled WGS sequence"/>
</dbReference>